<evidence type="ECO:0000259" key="10">
    <source>
        <dbReference type="Pfam" id="PF02518"/>
    </source>
</evidence>
<dbReference type="Proteomes" id="UP001180845">
    <property type="component" value="Unassembled WGS sequence"/>
</dbReference>
<gene>
    <name evidence="13" type="ORF">JOF55_002304</name>
</gene>
<feature type="domain" description="Histidine kinase/HSP90-like ATPase" evidence="10">
    <location>
        <begin position="306"/>
        <end position="395"/>
    </location>
</feature>
<keyword evidence="3" id="KW-0597">Phosphoprotein</keyword>
<protein>
    <recommendedName>
        <fullName evidence="2">histidine kinase</fullName>
        <ecNumber evidence="2">2.7.13.3</ecNumber>
    </recommendedName>
</protein>
<evidence type="ECO:0000256" key="1">
    <source>
        <dbReference type="ARBA" id="ARBA00000085"/>
    </source>
</evidence>
<evidence type="ECO:0000259" key="11">
    <source>
        <dbReference type="Pfam" id="PF07730"/>
    </source>
</evidence>
<dbReference type="InterPro" id="IPR055558">
    <property type="entry name" value="DUF7134"/>
</dbReference>
<evidence type="ECO:0000259" key="12">
    <source>
        <dbReference type="Pfam" id="PF23539"/>
    </source>
</evidence>
<evidence type="ECO:0000256" key="4">
    <source>
        <dbReference type="ARBA" id="ARBA00022679"/>
    </source>
</evidence>
<dbReference type="InterPro" id="IPR003594">
    <property type="entry name" value="HATPase_dom"/>
</dbReference>
<comment type="caution">
    <text evidence="13">The sequence shown here is derived from an EMBL/GenBank/DDBJ whole genome shotgun (WGS) entry which is preliminary data.</text>
</comment>
<proteinExistence type="predicted"/>
<name>A0AAE3ZEE3_9ACTN</name>
<keyword evidence="9" id="KW-1133">Transmembrane helix</keyword>
<evidence type="ECO:0000256" key="2">
    <source>
        <dbReference type="ARBA" id="ARBA00012438"/>
    </source>
</evidence>
<dbReference type="SUPFAM" id="SSF55874">
    <property type="entry name" value="ATPase domain of HSP90 chaperone/DNA topoisomerase II/histidine kinase"/>
    <property type="match status" value="1"/>
</dbReference>
<feature type="domain" description="Signal transduction histidine kinase subgroup 3 dimerisation and phosphoacceptor" evidence="11">
    <location>
        <begin position="192"/>
        <end position="258"/>
    </location>
</feature>
<keyword evidence="9" id="KW-0812">Transmembrane</keyword>
<evidence type="ECO:0000256" key="8">
    <source>
        <dbReference type="ARBA" id="ARBA00023012"/>
    </source>
</evidence>
<reference evidence="13" key="1">
    <citation type="submission" date="2023-07" db="EMBL/GenBank/DDBJ databases">
        <title>Sequencing the genomes of 1000 actinobacteria strains.</title>
        <authorList>
            <person name="Klenk H.-P."/>
        </authorList>
    </citation>
    <scope>NUCLEOTIDE SEQUENCE</scope>
    <source>
        <strain evidence="13">DSM 45977</strain>
    </source>
</reference>
<dbReference type="Pfam" id="PF07730">
    <property type="entry name" value="HisKA_3"/>
    <property type="match status" value="1"/>
</dbReference>
<dbReference type="Gene3D" id="3.30.565.10">
    <property type="entry name" value="Histidine kinase-like ATPase, C-terminal domain"/>
    <property type="match status" value="1"/>
</dbReference>
<dbReference type="GO" id="GO:0005524">
    <property type="term" value="F:ATP binding"/>
    <property type="evidence" value="ECO:0007669"/>
    <property type="project" value="UniProtKB-KW"/>
</dbReference>
<dbReference type="GO" id="GO:0046983">
    <property type="term" value="F:protein dimerization activity"/>
    <property type="evidence" value="ECO:0007669"/>
    <property type="project" value="InterPro"/>
</dbReference>
<evidence type="ECO:0000256" key="3">
    <source>
        <dbReference type="ARBA" id="ARBA00022553"/>
    </source>
</evidence>
<dbReference type="PANTHER" id="PTHR24421">
    <property type="entry name" value="NITRATE/NITRITE SENSOR PROTEIN NARX-RELATED"/>
    <property type="match status" value="1"/>
</dbReference>
<dbReference type="RefSeq" id="WP_310273390.1">
    <property type="nucleotide sequence ID" value="NZ_JAVDXW010000001.1"/>
</dbReference>
<evidence type="ECO:0000313" key="14">
    <source>
        <dbReference type="Proteomes" id="UP001180845"/>
    </source>
</evidence>
<keyword evidence="8" id="KW-0902">Two-component regulatory system</keyword>
<keyword evidence="5" id="KW-0547">Nucleotide-binding</keyword>
<accession>A0AAE3ZEE3</accession>
<sequence>MRRLSLWMRAHPVAGDSAVAMLLLVPEVLIFLVDSAGTTTPVRYVLASALLVGPLALRRTMPIPAACTVLLGLLVQQLDQATMVTRPASLALEITLYTLVAYVGRKVAALYTAAVFVLSAVGTVQQATGFFEAGLAVALLFLLLQQGVQLAFCWVLGEFVGARRAYQAEVEHRLRSLEFEQDQQARIAVAEERNRIARELHDVLAHSVSVMVTQADGAAYALRSKPELAEQAVHTIGTTGREALTELRSLLQVLRNPQEETGRERSPQPSISAIESLVERVRALGLPIELELDGDLKNLPAGLGLGVYRIVQESLTNVLKHAGWKASASVRIGHDGQCVEIDVSDTGAKGILPPLASGGNGMVGMRERATAYGGSFEAGPRDGGGWRVHAALPLTGLPLSRSASAQGPLS</sequence>
<comment type="catalytic activity">
    <reaction evidence="1">
        <text>ATP + protein L-histidine = ADP + protein N-phospho-L-histidine.</text>
        <dbReference type="EC" id="2.7.13.3"/>
    </reaction>
</comment>
<keyword evidence="9" id="KW-0472">Membrane</keyword>
<organism evidence="13 14">
    <name type="scientific">Haloactinomyces albus</name>
    <dbReference type="NCBI Taxonomy" id="1352928"/>
    <lineage>
        <taxon>Bacteria</taxon>
        <taxon>Bacillati</taxon>
        <taxon>Actinomycetota</taxon>
        <taxon>Actinomycetes</taxon>
        <taxon>Actinopolysporales</taxon>
        <taxon>Actinopolysporaceae</taxon>
        <taxon>Haloactinomyces</taxon>
    </lineage>
</organism>
<dbReference type="EMBL" id="JAVDXW010000001">
    <property type="protein sequence ID" value="MDR7302123.1"/>
    <property type="molecule type" value="Genomic_DNA"/>
</dbReference>
<dbReference type="Pfam" id="PF02518">
    <property type="entry name" value="HATPase_c"/>
    <property type="match status" value="1"/>
</dbReference>
<dbReference type="InterPro" id="IPR050482">
    <property type="entry name" value="Sensor_HK_TwoCompSys"/>
</dbReference>
<dbReference type="Pfam" id="PF23539">
    <property type="entry name" value="DUF7134"/>
    <property type="match status" value="1"/>
</dbReference>
<dbReference type="CDD" id="cd16917">
    <property type="entry name" value="HATPase_UhpB-NarQ-NarX-like"/>
    <property type="match status" value="1"/>
</dbReference>
<dbReference type="GO" id="GO:0000155">
    <property type="term" value="F:phosphorelay sensor kinase activity"/>
    <property type="evidence" value="ECO:0007669"/>
    <property type="project" value="InterPro"/>
</dbReference>
<evidence type="ECO:0000256" key="6">
    <source>
        <dbReference type="ARBA" id="ARBA00022777"/>
    </source>
</evidence>
<keyword evidence="4" id="KW-0808">Transferase</keyword>
<dbReference type="InterPro" id="IPR036890">
    <property type="entry name" value="HATPase_C_sf"/>
</dbReference>
<feature type="transmembrane region" description="Helical" evidence="9">
    <location>
        <begin position="133"/>
        <end position="157"/>
    </location>
</feature>
<keyword evidence="6 13" id="KW-0418">Kinase</keyword>
<keyword evidence="14" id="KW-1185">Reference proteome</keyword>
<dbReference type="PANTHER" id="PTHR24421:SF10">
    <property type="entry name" value="NITRATE_NITRITE SENSOR PROTEIN NARQ"/>
    <property type="match status" value="1"/>
</dbReference>
<evidence type="ECO:0000256" key="7">
    <source>
        <dbReference type="ARBA" id="ARBA00022840"/>
    </source>
</evidence>
<dbReference type="AlphaFoldDB" id="A0AAE3ZEE3"/>
<dbReference type="InterPro" id="IPR011712">
    <property type="entry name" value="Sig_transdc_His_kin_sub3_dim/P"/>
</dbReference>
<dbReference type="GO" id="GO:0016020">
    <property type="term" value="C:membrane"/>
    <property type="evidence" value="ECO:0007669"/>
    <property type="project" value="InterPro"/>
</dbReference>
<evidence type="ECO:0000313" key="13">
    <source>
        <dbReference type="EMBL" id="MDR7302123.1"/>
    </source>
</evidence>
<evidence type="ECO:0000256" key="9">
    <source>
        <dbReference type="SAM" id="Phobius"/>
    </source>
</evidence>
<feature type="domain" description="DUF7134" evidence="12">
    <location>
        <begin position="5"/>
        <end position="164"/>
    </location>
</feature>
<dbReference type="EC" id="2.7.13.3" evidence="2"/>
<evidence type="ECO:0000256" key="5">
    <source>
        <dbReference type="ARBA" id="ARBA00022741"/>
    </source>
</evidence>
<dbReference type="Gene3D" id="1.20.5.1930">
    <property type="match status" value="1"/>
</dbReference>
<keyword evidence="7" id="KW-0067">ATP-binding</keyword>
<feature type="transmembrane region" description="Helical" evidence="9">
    <location>
        <begin position="96"/>
        <end position="121"/>
    </location>
</feature>